<dbReference type="PANTHER" id="PTHR46390:SF1">
    <property type="entry name" value="MANNOSE-1-PHOSPHATE GUANYLYLTRANSFERASE"/>
    <property type="match status" value="1"/>
</dbReference>
<evidence type="ECO:0000259" key="11">
    <source>
        <dbReference type="Pfam" id="PF22640"/>
    </source>
</evidence>
<dbReference type="InterPro" id="IPR005835">
    <property type="entry name" value="NTP_transferase_dom"/>
</dbReference>
<keyword evidence="5" id="KW-0547">Nucleotide-binding</keyword>
<dbReference type="NCBIfam" id="TIGR01479">
    <property type="entry name" value="GMP_PMI"/>
    <property type="match status" value="1"/>
</dbReference>
<evidence type="ECO:0000256" key="5">
    <source>
        <dbReference type="ARBA" id="ARBA00022741"/>
    </source>
</evidence>
<gene>
    <name evidence="12" type="ORF">GKE73_10310</name>
</gene>
<dbReference type="InterPro" id="IPR001538">
    <property type="entry name" value="Man6P_isomerase-2_C"/>
</dbReference>
<proteinExistence type="inferred from homology"/>
<comment type="catalytic activity">
    <reaction evidence="7">
        <text>alpha-D-mannose 1-phosphate + GTP + H(+) = GDP-alpha-D-mannose + diphosphate</text>
        <dbReference type="Rhea" id="RHEA:15229"/>
        <dbReference type="ChEBI" id="CHEBI:15378"/>
        <dbReference type="ChEBI" id="CHEBI:33019"/>
        <dbReference type="ChEBI" id="CHEBI:37565"/>
        <dbReference type="ChEBI" id="CHEBI:57527"/>
        <dbReference type="ChEBI" id="CHEBI:58409"/>
        <dbReference type="EC" id="2.7.7.13"/>
    </reaction>
</comment>
<dbReference type="GO" id="GO:0004475">
    <property type="term" value="F:mannose-1-phosphate guanylyltransferase (GTP) activity"/>
    <property type="evidence" value="ECO:0007669"/>
    <property type="project" value="UniProtKB-EC"/>
</dbReference>
<dbReference type="PANTHER" id="PTHR46390">
    <property type="entry name" value="MANNOSE-1-PHOSPHATE GUANYLYLTRANSFERASE"/>
    <property type="match status" value="1"/>
</dbReference>
<dbReference type="SUPFAM" id="SSF53448">
    <property type="entry name" value="Nucleotide-diphospho-sugar transferases"/>
    <property type="match status" value="1"/>
</dbReference>
<dbReference type="Pfam" id="PF22640">
    <property type="entry name" value="ManC_GMP_beta-helix"/>
    <property type="match status" value="1"/>
</dbReference>
<name>A0A844GDL1_9NEIS</name>
<dbReference type="InterPro" id="IPR051161">
    <property type="entry name" value="Mannose-6P_isomerase_type2"/>
</dbReference>
<dbReference type="InterPro" id="IPR054566">
    <property type="entry name" value="ManC/GMP-like_b-helix"/>
</dbReference>
<comment type="similarity">
    <text evidence="1 8">Belongs to the mannose-6-phosphate isomerase type 2 family.</text>
</comment>
<feature type="domain" description="Nucleotidyl transferase" evidence="9">
    <location>
        <begin position="4"/>
        <end position="287"/>
    </location>
</feature>
<dbReference type="Gene3D" id="2.60.120.10">
    <property type="entry name" value="Jelly Rolls"/>
    <property type="match status" value="1"/>
</dbReference>
<evidence type="ECO:0000256" key="8">
    <source>
        <dbReference type="RuleBase" id="RU004190"/>
    </source>
</evidence>
<comment type="caution">
    <text evidence="12">The sequence shown here is derived from an EMBL/GenBank/DDBJ whole genome shotgun (WGS) entry which is preliminary data.</text>
</comment>
<dbReference type="InterPro" id="IPR011051">
    <property type="entry name" value="RmlC_Cupin_sf"/>
</dbReference>
<evidence type="ECO:0000259" key="10">
    <source>
        <dbReference type="Pfam" id="PF01050"/>
    </source>
</evidence>
<evidence type="ECO:0000259" key="9">
    <source>
        <dbReference type="Pfam" id="PF00483"/>
    </source>
</evidence>
<evidence type="ECO:0000313" key="13">
    <source>
        <dbReference type="Proteomes" id="UP000446658"/>
    </source>
</evidence>
<dbReference type="FunFam" id="2.60.120.10:FF:000032">
    <property type="entry name" value="Mannose-1-phosphate guanylyltransferase/mannose-6-phosphate isomerase"/>
    <property type="match status" value="1"/>
</dbReference>
<evidence type="ECO:0000256" key="7">
    <source>
        <dbReference type="ARBA" id="ARBA00047343"/>
    </source>
</evidence>
<dbReference type="GO" id="GO:0005525">
    <property type="term" value="F:GTP binding"/>
    <property type="evidence" value="ECO:0007669"/>
    <property type="project" value="UniProtKB-KW"/>
</dbReference>
<dbReference type="SUPFAM" id="SSF51182">
    <property type="entry name" value="RmlC-like cupins"/>
    <property type="match status" value="1"/>
</dbReference>
<dbReference type="Gene3D" id="3.90.550.10">
    <property type="entry name" value="Spore Coat Polysaccharide Biosynthesis Protein SpsA, Chain A"/>
    <property type="match status" value="1"/>
</dbReference>
<dbReference type="GO" id="GO:0016853">
    <property type="term" value="F:isomerase activity"/>
    <property type="evidence" value="ECO:0007669"/>
    <property type="project" value="UniProtKB-KW"/>
</dbReference>
<dbReference type="EC" id="2.7.7.13" evidence="2"/>
<dbReference type="CDD" id="cd02509">
    <property type="entry name" value="GDP-M1P_Guanylyltransferase"/>
    <property type="match status" value="1"/>
</dbReference>
<protein>
    <recommendedName>
        <fullName evidence="2">mannose-1-phosphate guanylyltransferase</fullName>
        <ecNumber evidence="2">2.7.7.13</ecNumber>
    </recommendedName>
</protein>
<dbReference type="FunFam" id="3.90.550.10:FF:000046">
    <property type="entry name" value="Mannose-1-phosphate guanylyltransferase (GDP)"/>
    <property type="match status" value="1"/>
</dbReference>
<keyword evidence="13" id="KW-1185">Reference proteome</keyword>
<dbReference type="CDD" id="cd02213">
    <property type="entry name" value="cupin_PMI_typeII_C"/>
    <property type="match status" value="1"/>
</dbReference>
<accession>A0A844GDL1</accession>
<reference evidence="12 13" key="1">
    <citation type="submission" date="2019-11" db="EMBL/GenBank/DDBJ databases">
        <title>Draft genome sequence of Paludibacterium sp. dN18-1.</title>
        <authorList>
            <person name="Im W.-T."/>
        </authorList>
    </citation>
    <scope>NUCLEOTIDE SEQUENCE [LARGE SCALE GENOMIC DNA]</scope>
    <source>
        <strain evidence="13">dN 18-1</strain>
    </source>
</reference>
<keyword evidence="3 12" id="KW-0808">Transferase</keyword>
<organism evidence="12 13">
    <name type="scientific">Paludibacterium denitrificans</name>
    <dbReference type="NCBI Taxonomy" id="2675226"/>
    <lineage>
        <taxon>Bacteria</taxon>
        <taxon>Pseudomonadati</taxon>
        <taxon>Pseudomonadota</taxon>
        <taxon>Betaproteobacteria</taxon>
        <taxon>Neisseriales</taxon>
        <taxon>Chromobacteriaceae</taxon>
        <taxon>Paludibacterium</taxon>
    </lineage>
</organism>
<dbReference type="GO" id="GO:0000271">
    <property type="term" value="P:polysaccharide biosynthetic process"/>
    <property type="evidence" value="ECO:0007669"/>
    <property type="project" value="InterPro"/>
</dbReference>
<dbReference type="AlphaFoldDB" id="A0A844GDL1"/>
<dbReference type="InterPro" id="IPR029044">
    <property type="entry name" value="Nucleotide-diphossugar_trans"/>
</dbReference>
<evidence type="ECO:0000256" key="1">
    <source>
        <dbReference type="ARBA" id="ARBA00006115"/>
    </source>
</evidence>
<dbReference type="InterPro" id="IPR049577">
    <property type="entry name" value="GMPP_N"/>
</dbReference>
<dbReference type="GO" id="GO:0009298">
    <property type="term" value="P:GDP-mannose biosynthetic process"/>
    <property type="evidence" value="ECO:0007669"/>
    <property type="project" value="TreeGrafter"/>
</dbReference>
<evidence type="ECO:0000256" key="6">
    <source>
        <dbReference type="ARBA" id="ARBA00023134"/>
    </source>
</evidence>
<dbReference type="Pfam" id="PF00483">
    <property type="entry name" value="NTP_transferase"/>
    <property type="match status" value="1"/>
</dbReference>
<dbReference type="InterPro" id="IPR006375">
    <property type="entry name" value="Man1P_GuaTrfase/Man6P_Isoase"/>
</dbReference>
<sequence>MMIPIILSGGSGSRLWPLSRGMFPKQFLSLCNKETMLQSTLQRMVGIPDLDSPTVVCNEEHRFIVAEQLREIKIAPSAIILEPAGRNTAPAVAVAALAALQKEDDPLLLVLAADHVIQDIAAFQNAITQARDLASNGALVTFGIVPTHPETGYGYIELGRPVDRTAVGMLINRFVEKPNLALAQQYVNSGSYLWNSGMFLFKASAVLAELATHAPDILLASKLAMESATVDHDFLRLDAEAFTACRTESIDHAVMEKTANAVVLPLQAGWSDVGSWDALWEVSKHDAAGNVLHGDVISEASHNCYLYSNEGRLLAVHGVDDLIVVNTEDAVLVTRRGQSQNVKNIVEVLKLSARREAEQHCRVYRPWGSYHRVDAGKRYQVKRITVNPGARLSVQMHHHRAEHWIVVSGTAKVLHGKEDLLLTENQSIYIPVGEVHSLENPGKIPLELIEVQSGAYLGEDDIVRLKDRYGRT</sequence>
<dbReference type="InterPro" id="IPR014710">
    <property type="entry name" value="RmlC-like_jellyroll"/>
</dbReference>
<dbReference type="Pfam" id="PF01050">
    <property type="entry name" value="MannoseP_isomer"/>
    <property type="match status" value="1"/>
</dbReference>
<evidence type="ECO:0000256" key="3">
    <source>
        <dbReference type="ARBA" id="ARBA00022679"/>
    </source>
</evidence>
<feature type="domain" description="MannoseP isomerase/GMP-like beta-helix" evidence="11">
    <location>
        <begin position="295"/>
        <end position="349"/>
    </location>
</feature>
<evidence type="ECO:0000313" key="12">
    <source>
        <dbReference type="EMBL" id="MTD33361.1"/>
    </source>
</evidence>
<keyword evidence="6" id="KW-0342">GTP-binding</keyword>
<feature type="domain" description="Mannose-6-phosphate isomerase type II C-terminal" evidence="10">
    <location>
        <begin position="354"/>
        <end position="467"/>
    </location>
</feature>
<evidence type="ECO:0000256" key="4">
    <source>
        <dbReference type="ARBA" id="ARBA00022695"/>
    </source>
</evidence>
<dbReference type="EMBL" id="WLYX01000001">
    <property type="protein sequence ID" value="MTD33361.1"/>
    <property type="molecule type" value="Genomic_DNA"/>
</dbReference>
<dbReference type="Proteomes" id="UP000446658">
    <property type="component" value="Unassembled WGS sequence"/>
</dbReference>
<evidence type="ECO:0000256" key="2">
    <source>
        <dbReference type="ARBA" id="ARBA00012387"/>
    </source>
</evidence>
<keyword evidence="4 12" id="KW-0548">Nucleotidyltransferase</keyword>
<keyword evidence="12" id="KW-0413">Isomerase</keyword>